<accession>A0A1L9QXL7</accession>
<comment type="caution">
    <text evidence="1">The sequence shown here is derived from an EMBL/GenBank/DDBJ whole genome shotgun (WGS) entry which is preliminary data.</text>
</comment>
<keyword evidence="2" id="KW-1185">Reference proteome</keyword>
<dbReference type="STRING" id="1925591.BI308_00155"/>
<dbReference type="Proteomes" id="UP000183940">
    <property type="component" value="Unassembled WGS sequence"/>
</dbReference>
<gene>
    <name evidence="1" type="ORF">BI308_00155</name>
</gene>
<protein>
    <submittedName>
        <fullName evidence="1">Uncharacterized protein</fullName>
    </submittedName>
</protein>
<dbReference type="AlphaFoldDB" id="A0A1L9QXL7"/>
<dbReference type="EMBL" id="MLAW01000001">
    <property type="protein sequence ID" value="OJJ27430.1"/>
    <property type="molecule type" value="Genomic_DNA"/>
</dbReference>
<sequence>MEREVVEDFLNLPGIAGVALIDRRSRPYFCGVDSTLNFQQKEALAQGLRQVVETTPEGFESFEFQFAQNQVFIYKLPEGVILLVLTTLDLVYSNYAEALHELKTELIADTATAIATFRLLAGSLTLSNQTYWQNSPTPSPSPIRVPFKSQPTVPNASPIPEATSQVTLKELLEALNQLSLYTTQYLGKAVITNYWKSTRPDVEWLQSFEISRTAELTFTRSTALTQTVTPEQLALIQSWVAAFISRCIKVIRDFPALVEKSLKPEYKQLLLP</sequence>
<name>A0A1L9QXL7_9CYAN</name>
<reference evidence="1" key="1">
    <citation type="submission" date="2016-10" db="EMBL/GenBank/DDBJ databases">
        <title>CRISPR-Cas defence system in Roseofilum reptotaenium: evidence of a bacteriophage-cyanobacterium arms race in the coral black band disease.</title>
        <authorList>
            <person name="Buerger P."/>
            <person name="Wood-Charlson E.M."/>
            <person name="Weynberg K.D."/>
            <person name="Willis B."/>
            <person name="Van Oppen M.J."/>
        </authorList>
    </citation>
    <scope>NUCLEOTIDE SEQUENCE [LARGE SCALE GENOMIC DNA]</scope>
    <source>
        <strain evidence="1">AO1-A</strain>
    </source>
</reference>
<evidence type="ECO:0000313" key="2">
    <source>
        <dbReference type="Proteomes" id="UP000183940"/>
    </source>
</evidence>
<evidence type="ECO:0000313" key="1">
    <source>
        <dbReference type="EMBL" id="OJJ27430.1"/>
    </source>
</evidence>
<proteinExistence type="predicted"/>
<organism evidence="1 2">
    <name type="scientific">Roseofilum reptotaenium AO1-A</name>
    <dbReference type="NCBI Taxonomy" id="1925591"/>
    <lineage>
        <taxon>Bacteria</taxon>
        <taxon>Bacillati</taxon>
        <taxon>Cyanobacteriota</taxon>
        <taxon>Cyanophyceae</taxon>
        <taxon>Desertifilales</taxon>
        <taxon>Desertifilaceae</taxon>
        <taxon>Roseofilum</taxon>
    </lineage>
</organism>